<dbReference type="PANTHER" id="PTHR31144">
    <property type="entry name" value="UPF0602 PROTEIN C4ORF47"/>
    <property type="match status" value="1"/>
</dbReference>
<evidence type="ECO:0000256" key="4">
    <source>
        <dbReference type="ARBA" id="ARBA00035656"/>
    </source>
</evidence>
<proteinExistence type="inferred from homology"/>
<keyword evidence="7" id="KW-1185">Reference proteome</keyword>
<dbReference type="Proteomes" id="UP000694388">
    <property type="component" value="Unplaced"/>
</dbReference>
<name>A0A8C4NCF2_EPTBU</name>
<evidence type="ECO:0000256" key="3">
    <source>
        <dbReference type="ARBA" id="ARBA00023212"/>
    </source>
</evidence>
<dbReference type="AlphaFoldDB" id="A0A8C4NCF2"/>
<dbReference type="OMA" id="XESIMAL"/>
<evidence type="ECO:0000256" key="5">
    <source>
        <dbReference type="ARBA" id="ARBA00035693"/>
    </source>
</evidence>
<evidence type="ECO:0000256" key="2">
    <source>
        <dbReference type="ARBA" id="ARBA00022490"/>
    </source>
</evidence>
<organism evidence="6 7">
    <name type="scientific">Eptatretus burgeri</name>
    <name type="common">Inshore hagfish</name>
    <dbReference type="NCBI Taxonomy" id="7764"/>
    <lineage>
        <taxon>Eukaryota</taxon>
        <taxon>Metazoa</taxon>
        <taxon>Chordata</taxon>
        <taxon>Craniata</taxon>
        <taxon>Vertebrata</taxon>
        <taxon>Cyclostomata</taxon>
        <taxon>Myxini</taxon>
        <taxon>Myxiniformes</taxon>
        <taxon>Myxinidae</taxon>
        <taxon>Eptatretinae</taxon>
        <taxon>Eptatretus</taxon>
    </lineage>
</organism>
<dbReference type="GO" id="GO:0005813">
    <property type="term" value="C:centrosome"/>
    <property type="evidence" value="ECO:0007669"/>
    <property type="project" value="UniProtKB-SubCell"/>
</dbReference>
<evidence type="ECO:0000313" key="6">
    <source>
        <dbReference type="Ensembl" id="ENSEBUP00000004643.1"/>
    </source>
</evidence>
<comment type="similarity">
    <text evidence="4">Belongs to the CFAP96 family.</text>
</comment>
<comment type="subcellular location">
    <subcellularLocation>
        <location evidence="1">Cytoplasm</location>
        <location evidence="1">Cytoskeleton</location>
        <location evidence="1">Microtubule organizing center</location>
        <location evidence="1">Centrosome</location>
    </subcellularLocation>
</comment>
<reference evidence="6" key="1">
    <citation type="submission" date="2025-08" db="UniProtKB">
        <authorList>
            <consortium name="Ensembl"/>
        </authorList>
    </citation>
    <scope>IDENTIFICATION</scope>
</reference>
<dbReference type="Ensembl" id="ENSEBUT00000005081.1">
    <property type="protein sequence ID" value="ENSEBUP00000004643.1"/>
    <property type="gene ID" value="ENSEBUG00000003241.1"/>
</dbReference>
<accession>A0A8C4NCF2</accession>
<dbReference type="PANTHER" id="PTHR31144:SF1">
    <property type="entry name" value="UPF0602 PROTEIN C4ORF47"/>
    <property type="match status" value="1"/>
</dbReference>
<sequence length="220" mass="24650">MPLGETSDMIKIGLFSELGYTTVGDKYVSCFASKNKQMMTIGSKMRSGLQDGYFDSEFKRIFEGDIYVDHFRVRRRQRMEVAKKNISQAFLPPAPGKKSSVFISIGLYAILLKCPAFQLGVHPQMAFDCNPYKSDKPLRRLKLKCKEVKKKVVVPFKPSSPAKKSGGMKCGNFDVFPHYTADPYEAKVVKSVGVTPNVFLPTSAQNSRPVVSLVHLNVKR</sequence>
<evidence type="ECO:0000256" key="1">
    <source>
        <dbReference type="ARBA" id="ARBA00004300"/>
    </source>
</evidence>
<keyword evidence="2" id="KW-0963">Cytoplasm</keyword>
<dbReference type="Pfam" id="PF15239">
    <property type="entry name" value="CFAP96-like"/>
    <property type="match status" value="2"/>
</dbReference>
<keyword evidence="3" id="KW-0206">Cytoskeleton</keyword>
<dbReference type="InterPro" id="IPR029358">
    <property type="entry name" value="CFAP96"/>
</dbReference>
<dbReference type="GO" id="GO:0005881">
    <property type="term" value="C:cytoplasmic microtubule"/>
    <property type="evidence" value="ECO:0007669"/>
    <property type="project" value="TreeGrafter"/>
</dbReference>
<evidence type="ECO:0000313" key="7">
    <source>
        <dbReference type="Proteomes" id="UP000694388"/>
    </source>
</evidence>
<dbReference type="GeneTree" id="ENSGT00390000010980"/>
<protein>
    <recommendedName>
        <fullName evidence="5">Cilia-and flagella-associated protein 96</fullName>
    </recommendedName>
</protein>
<reference evidence="6" key="2">
    <citation type="submission" date="2025-09" db="UniProtKB">
        <authorList>
            <consortium name="Ensembl"/>
        </authorList>
    </citation>
    <scope>IDENTIFICATION</scope>
</reference>